<dbReference type="PANTHER" id="PTHR40375:SF2">
    <property type="entry name" value="SPORULATION-SPECIFIC PROTEIN 22"/>
    <property type="match status" value="1"/>
</dbReference>
<comment type="caution">
    <text evidence="5">The sequence shown here is derived from an EMBL/GenBank/DDBJ whole genome shotgun (WGS) entry which is preliminary data.</text>
</comment>
<reference evidence="5 6" key="1">
    <citation type="submission" date="2024-01" db="EMBL/GenBank/DDBJ databases">
        <title>The complete chloroplast genome sequence of Lithospermum erythrorhizon: insights into the phylogenetic relationship among Boraginaceae species and the maternal lineages of purple gromwells.</title>
        <authorList>
            <person name="Okada T."/>
            <person name="Watanabe K."/>
        </authorList>
    </citation>
    <scope>NUCLEOTIDE SEQUENCE [LARGE SCALE GENOMIC DNA]</scope>
</reference>
<keyword evidence="1" id="KW-0469">Meiosis</keyword>
<dbReference type="SMART" id="SM00028">
    <property type="entry name" value="TPR"/>
    <property type="match status" value="4"/>
</dbReference>
<keyword evidence="3" id="KW-0802">TPR repeat</keyword>
<dbReference type="EMBL" id="BAABME010000078">
    <property type="protein sequence ID" value="GAA0139306.1"/>
    <property type="molecule type" value="Genomic_DNA"/>
</dbReference>
<protein>
    <recommendedName>
        <fullName evidence="2">Protein ZIP4 homolog</fullName>
    </recommendedName>
</protein>
<dbReference type="Gene3D" id="1.25.40.10">
    <property type="entry name" value="Tetratricopeptide repeat domain"/>
    <property type="match status" value="1"/>
</dbReference>
<feature type="repeat" description="TPR" evidence="3">
    <location>
        <begin position="308"/>
        <end position="341"/>
    </location>
</feature>
<dbReference type="Proteomes" id="UP001454036">
    <property type="component" value="Unassembled WGS sequence"/>
</dbReference>
<dbReference type="PROSITE" id="PS50005">
    <property type="entry name" value="TPR"/>
    <property type="match status" value="1"/>
</dbReference>
<evidence type="ECO:0000256" key="3">
    <source>
        <dbReference type="PROSITE-ProRule" id="PRU00339"/>
    </source>
</evidence>
<accession>A0AAV3NJQ2</accession>
<gene>
    <name evidence="5" type="ORF">LIER_00879</name>
</gene>
<keyword evidence="6" id="KW-1185">Reference proteome</keyword>
<dbReference type="InterPro" id="IPR039057">
    <property type="entry name" value="Spo22/ZIP4"/>
</dbReference>
<evidence type="ECO:0000256" key="1">
    <source>
        <dbReference type="ARBA" id="ARBA00023254"/>
    </source>
</evidence>
<sequence>MKPSSPSPPQLLHHHHLQPPPPPPPPPHEHLLSEIEYSIKLIKQSPPQNPIPNSLISNLQLLLHQLTDLSPFPNSIKLQIWNLSYRLWNTCVDFHTVDQVKLRDLSADFLIVGVVDDVEGVEFDSPLVKIASFFYKAGILWVDLKDFECARSCFEKAEGLISGIGMNFGEDSEEMKLLRGLSIARSKMALDECVDSYLKKAEDLISGIEMNLGGDCDEVKVLKDLNIARSRMGYDDCVNRCFEEAEDLISGIGVNLGEDCDEGRLLLDLNIVRSRMAWESSDRSLAMILLDRLKSVVFGIDDGCRLLASQYLAFGKELLLENEVDEALKLLNKALELSEKGLRILKRAEEIVGLRGLRLKVLRFIGVLHLHRDEFDSVLKCVEVLKESCGDKHPSLSVLSMKAWLGLGNYVEAEKELRDIVVDKGIEEVVWVSAVGSYFQAAGAAGAETGKEVFLGLLRRCLASAGTTIKVVNAVIGEGGGSEGMKVRAKVVAELVSDARVIDLFAGEGPAKERSSMHDLLWTCGTQYFRSRDYETSALLFEKSVLYVPHNIERRILRAKGCRSLCLCYLALLQLDRAQEYIDEAEKLEPSVSCSFLKFKICLQRNEFDLAVAQVQAMSSCLDFTPDFLSLAAHEAVSCHAIPVSIAALSSVLNIYSSGKPMATMEVVVFRTLVTILTLNPGYDSDILKCLKRAHARLSEHGPDRFFGKGEVGKREWNWFALNTWNLGIQTGKQQMHELSAEFFRLASKFYSVGVDGEAERNTMMACKSLILSVSALISEEKQKKCKMLETKAKRAIGLLDRAGKILMSSAESSREDHFQACPNFFFIYTWSAYDLYSRFSEMGPQQLALVKSYASSKFCDPLLLLQIGLHASQGPNLNPEVASYALDTYLSSFLKVASVIRNYSL</sequence>
<evidence type="ECO:0000313" key="5">
    <source>
        <dbReference type="EMBL" id="GAA0139306.1"/>
    </source>
</evidence>
<dbReference type="InterPro" id="IPR011990">
    <property type="entry name" value="TPR-like_helical_dom_sf"/>
</dbReference>
<name>A0AAV3NJQ2_LITER</name>
<dbReference type="InterPro" id="IPR019734">
    <property type="entry name" value="TPR_rpt"/>
</dbReference>
<dbReference type="SUPFAM" id="SSF48452">
    <property type="entry name" value="TPR-like"/>
    <property type="match status" value="2"/>
</dbReference>
<evidence type="ECO:0000313" key="6">
    <source>
        <dbReference type="Proteomes" id="UP001454036"/>
    </source>
</evidence>
<evidence type="ECO:0000256" key="2">
    <source>
        <dbReference type="ARBA" id="ARBA00031845"/>
    </source>
</evidence>
<proteinExistence type="predicted"/>
<dbReference type="InterPro" id="IPR013940">
    <property type="entry name" value="Spo22/ZIP4/TEX11"/>
</dbReference>
<dbReference type="PANTHER" id="PTHR40375">
    <property type="entry name" value="SPORULATION-SPECIFIC PROTEIN 22"/>
    <property type="match status" value="1"/>
</dbReference>
<dbReference type="GO" id="GO:0090173">
    <property type="term" value="P:regulation of synaptonemal complex assembly"/>
    <property type="evidence" value="ECO:0007669"/>
    <property type="project" value="InterPro"/>
</dbReference>
<dbReference type="GO" id="GO:0051321">
    <property type="term" value="P:meiotic cell cycle"/>
    <property type="evidence" value="ECO:0007669"/>
    <property type="project" value="UniProtKB-KW"/>
</dbReference>
<dbReference type="Pfam" id="PF08631">
    <property type="entry name" value="SPO22"/>
    <property type="match status" value="1"/>
</dbReference>
<organism evidence="5 6">
    <name type="scientific">Lithospermum erythrorhizon</name>
    <name type="common">Purple gromwell</name>
    <name type="synonym">Lithospermum officinale var. erythrorhizon</name>
    <dbReference type="NCBI Taxonomy" id="34254"/>
    <lineage>
        <taxon>Eukaryota</taxon>
        <taxon>Viridiplantae</taxon>
        <taxon>Streptophyta</taxon>
        <taxon>Embryophyta</taxon>
        <taxon>Tracheophyta</taxon>
        <taxon>Spermatophyta</taxon>
        <taxon>Magnoliopsida</taxon>
        <taxon>eudicotyledons</taxon>
        <taxon>Gunneridae</taxon>
        <taxon>Pentapetalae</taxon>
        <taxon>asterids</taxon>
        <taxon>lamiids</taxon>
        <taxon>Boraginales</taxon>
        <taxon>Boraginaceae</taxon>
        <taxon>Boraginoideae</taxon>
        <taxon>Lithospermeae</taxon>
        <taxon>Lithospermum</taxon>
    </lineage>
</organism>
<feature type="region of interest" description="Disordered" evidence="4">
    <location>
        <begin position="1"/>
        <end position="28"/>
    </location>
</feature>
<dbReference type="AlphaFoldDB" id="A0AAV3NJQ2"/>
<evidence type="ECO:0000256" key="4">
    <source>
        <dbReference type="SAM" id="MobiDB-lite"/>
    </source>
</evidence>